<comment type="similarity">
    <text evidence="2">Belongs to the mitochondrion-specific ribosomal protein mS23 family.</text>
</comment>
<evidence type="ECO:0000256" key="7">
    <source>
        <dbReference type="ARBA" id="ARBA00035421"/>
    </source>
</evidence>
<dbReference type="GO" id="GO:0005763">
    <property type="term" value="C:mitochondrial small ribosomal subunit"/>
    <property type="evidence" value="ECO:0007669"/>
    <property type="project" value="InterPro"/>
</dbReference>
<evidence type="ECO:0000313" key="10">
    <source>
        <dbReference type="Proteomes" id="UP000789572"/>
    </source>
</evidence>
<dbReference type="CDD" id="cd23701">
    <property type="entry name" value="At1g26750"/>
    <property type="match status" value="1"/>
</dbReference>
<proteinExistence type="inferred from homology"/>
<reference evidence="9" key="1">
    <citation type="submission" date="2021-06" db="EMBL/GenBank/DDBJ databases">
        <authorList>
            <person name="Kallberg Y."/>
            <person name="Tangrot J."/>
            <person name="Rosling A."/>
        </authorList>
    </citation>
    <scope>NUCLEOTIDE SEQUENCE</scope>
    <source>
        <strain evidence="9">IA702</strain>
    </source>
</reference>
<dbReference type="EMBL" id="CAJVPJ010000027">
    <property type="protein sequence ID" value="CAG8460096.1"/>
    <property type="molecule type" value="Genomic_DNA"/>
</dbReference>
<dbReference type="PANTHER" id="PTHR37799:SF1">
    <property type="entry name" value="SMALL RIBOSOMAL SUBUNIT PROTEIN MS23"/>
    <property type="match status" value="1"/>
</dbReference>
<sequence>MPRFFPQPTGKLHSLVSGLLKGNIYKKPPPWYPVMKLIPPGPSLIRGGISFTATPHSLTATTVSPVPANDSSISSKFPSSVVSPDDQSAAVSPDNQFAAVSSDNASSNYSFSSYTCWCVAYLVAAYISHVTASLPLATKKGRSHSSKHLRQKHARPQPIVYPEDRLRRIFYRDHPYELLRPQVLIEKDVPRRTVWDSLTSKGEAPSDITGESVIQYQLHLMSEQGLSEREAYVIACREFYAVRAREEVEQRVAEEQALAFGAKRVNSEAIKAIKKETKIVRKTLQDVVQNTLRLNARKVGV</sequence>
<feature type="region of interest" description="Disordered" evidence="8">
    <location>
        <begin position="68"/>
        <end position="88"/>
    </location>
</feature>
<dbReference type="OrthoDB" id="5542239at2759"/>
<evidence type="ECO:0000256" key="8">
    <source>
        <dbReference type="SAM" id="MobiDB-lite"/>
    </source>
</evidence>
<comment type="caution">
    <text evidence="9">The sequence shown here is derived from an EMBL/GenBank/DDBJ whole genome shotgun (WGS) entry which is preliminary data.</text>
</comment>
<gene>
    <name evidence="9" type="ORF">POCULU_LOCUS513</name>
</gene>
<evidence type="ECO:0000256" key="5">
    <source>
        <dbReference type="ARBA" id="ARBA00023274"/>
    </source>
</evidence>
<evidence type="ECO:0000256" key="4">
    <source>
        <dbReference type="ARBA" id="ARBA00023128"/>
    </source>
</evidence>
<dbReference type="Proteomes" id="UP000789572">
    <property type="component" value="Unassembled WGS sequence"/>
</dbReference>
<dbReference type="AlphaFoldDB" id="A0A9N8VMT2"/>
<evidence type="ECO:0000313" key="9">
    <source>
        <dbReference type="EMBL" id="CAG8460096.1"/>
    </source>
</evidence>
<dbReference type="Pfam" id="PF13741">
    <property type="entry name" value="MRP-S25"/>
    <property type="match status" value="1"/>
</dbReference>
<keyword evidence="10" id="KW-1185">Reference proteome</keyword>
<evidence type="ECO:0000256" key="6">
    <source>
        <dbReference type="ARBA" id="ARBA00035137"/>
    </source>
</evidence>
<evidence type="ECO:0000256" key="2">
    <source>
        <dbReference type="ARBA" id="ARBA00009864"/>
    </source>
</evidence>
<name>A0A9N8VMT2_9GLOM</name>
<feature type="compositionally biased region" description="Low complexity" evidence="8">
    <location>
        <begin position="71"/>
        <end position="84"/>
    </location>
</feature>
<keyword evidence="3" id="KW-0689">Ribosomal protein</keyword>
<dbReference type="GO" id="GO:0003735">
    <property type="term" value="F:structural constituent of ribosome"/>
    <property type="evidence" value="ECO:0007669"/>
    <property type="project" value="InterPro"/>
</dbReference>
<keyword evidence="5" id="KW-0687">Ribonucleoprotein</keyword>
<evidence type="ECO:0000256" key="1">
    <source>
        <dbReference type="ARBA" id="ARBA00004173"/>
    </source>
</evidence>
<protein>
    <recommendedName>
        <fullName evidence="6">Small ribosomal subunit protein mS23</fullName>
    </recommendedName>
    <alternativeName>
        <fullName evidence="7">37S ribosomal protein S25, mitochondrial</fullName>
    </alternativeName>
</protein>
<evidence type="ECO:0000256" key="3">
    <source>
        <dbReference type="ARBA" id="ARBA00022980"/>
    </source>
</evidence>
<accession>A0A9N8VMT2</accession>
<dbReference type="InterPro" id="IPR059242">
    <property type="entry name" value="mS23_dom"/>
</dbReference>
<keyword evidence="4" id="KW-0496">Mitochondrion</keyword>
<organism evidence="9 10">
    <name type="scientific">Paraglomus occultum</name>
    <dbReference type="NCBI Taxonomy" id="144539"/>
    <lineage>
        <taxon>Eukaryota</taxon>
        <taxon>Fungi</taxon>
        <taxon>Fungi incertae sedis</taxon>
        <taxon>Mucoromycota</taxon>
        <taxon>Glomeromycotina</taxon>
        <taxon>Glomeromycetes</taxon>
        <taxon>Paraglomerales</taxon>
        <taxon>Paraglomeraceae</taxon>
        <taxon>Paraglomus</taxon>
    </lineage>
</organism>
<comment type="subcellular location">
    <subcellularLocation>
        <location evidence="1">Mitochondrion</location>
    </subcellularLocation>
</comment>
<dbReference type="InterPro" id="IPR016939">
    <property type="entry name" value="Ribosomal_mS23_fun"/>
</dbReference>
<dbReference type="PANTHER" id="PTHR37799">
    <property type="entry name" value="37S RIBOSOMAL PROTEIN S25, MITOCHONDRIAL"/>
    <property type="match status" value="1"/>
</dbReference>